<dbReference type="HOGENOM" id="CLU_135915_1_0_7"/>
<evidence type="ECO:0000256" key="1">
    <source>
        <dbReference type="SAM" id="Phobius"/>
    </source>
</evidence>
<dbReference type="GO" id="GO:0051119">
    <property type="term" value="F:sugar transmembrane transporter activity"/>
    <property type="evidence" value="ECO:0007669"/>
    <property type="project" value="InterPro"/>
</dbReference>
<keyword evidence="1" id="KW-1133">Transmembrane helix</keyword>
<evidence type="ECO:0000313" key="3">
    <source>
        <dbReference type="Proteomes" id="UP000006695"/>
    </source>
</evidence>
<gene>
    <name evidence="2" type="ordered locus">Gura_2031</name>
</gene>
<name>A5GFL6_GEOUR</name>
<sequence>MNITHLGLLAGALTSAAAIPQVVRTYRTRQARDISIWQPVLLNIGMVLWLIYGLVIGDTPLIVANIFSIVCYSFLIAMKILYKDDDKSTSCV</sequence>
<keyword evidence="1" id="KW-0472">Membrane</keyword>
<dbReference type="RefSeq" id="WP_011938924.1">
    <property type="nucleotide sequence ID" value="NC_009483.1"/>
</dbReference>
<dbReference type="OrthoDB" id="122062at2"/>
<dbReference type="STRING" id="351605.Gura_2031"/>
<proteinExistence type="predicted"/>
<evidence type="ECO:0000313" key="2">
    <source>
        <dbReference type="EMBL" id="ABQ26221.1"/>
    </source>
</evidence>
<dbReference type="AlphaFoldDB" id="A5GFL6"/>
<dbReference type="Proteomes" id="UP000006695">
    <property type="component" value="Chromosome"/>
</dbReference>
<keyword evidence="3" id="KW-1185">Reference proteome</keyword>
<accession>A5GFL6</accession>
<reference evidence="2 3" key="1">
    <citation type="submission" date="2007-05" db="EMBL/GenBank/DDBJ databases">
        <title>Complete sequence of Geobacter uraniireducens Rf4.</title>
        <authorList>
            <consortium name="US DOE Joint Genome Institute"/>
            <person name="Copeland A."/>
            <person name="Lucas S."/>
            <person name="Lapidus A."/>
            <person name="Barry K."/>
            <person name="Detter J.C."/>
            <person name="Glavina del Rio T."/>
            <person name="Hammon N."/>
            <person name="Israni S."/>
            <person name="Dalin E."/>
            <person name="Tice H."/>
            <person name="Pitluck S."/>
            <person name="Chertkov O."/>
            <person name="Brettin T."/>
            <person name="Bruce D."/>
            <person name="Han C."/>
            <person name="Schmutz J."/>
            <person name="Larimer F."/>
            <person name="Land M."/>
            <person name="Hauser L."/>
            <person name="Kyrpides N."/>
            <person name="Mikhailova N."/>
            <person name="Shelobolina E."/>
            <person name="Aklujkar M."/>
            <person name="Lovley D."/>
            <person name="Richardson P."/>
        </authorList>
    </citation>
    <scope>NUCLEOTIDE SEQUENCE [LARGE SCALE GENOMIC DNA]</scope>
    <source>
        <strain evidence="2 3">Rf4</strain>
    </source>
</reference>
<organism evidence="2 3">
    <name type="scientific">Geotalea uraniireducens (strain Rf4)</name>
    <name type="common">Geobacter uraniireducens</name>
    <dbReference type="NCBI Taxonomy" id="351605"/>
    <lineage>
        <taxon>Bacteria</taxon>
        <taxon>Pseudomonadati</taxon>
        <taxon>Thermodesulfobacteriota</taxon>
        <taxon>Desulfuromonadia</taxon>
        <taxon>Geobacterales</taxon>
        <taxon>Geobacteraceae</taxon>
        <taxon>Geotalea</taxon>
    </lineage>
</organism>
<dbReference type="GO" id="GO:0016020">
    <property type="term" value="C:membrane"/>
    <property type="evidence" value="ECO:0007669"/>
    <property type="project" value="InterPro"/>
</dbReference>
<dbReference type="NCBIfam" id="NF037968">
    <property type="entry name" value="SemiSWEET_2"/>
    <property type="match status" value="1"/>
</dbReference>
<dbReference type="KEGG" id="gur:Gura_2031"/>
<dbReference type="EMBL" id="CP000698">
    <property type="protein sequence ID" value="ABQ26221.1"/>
    <property type="molecule type" value="Genomic_DNA"/>
</dbReference>
<dbReference type="Gene3D" id="1.20.1280.290">
    <property type="match status" value="1"/>
</dbReference>
<feature type="transmembrane region" description="Helical" evidence="1">
    <location>
        <begin position="34"/>
        <end position="55"/>
    </location>
</feature>
<protein>
    <recommendedName>
        <fullName evidence="4">MtN3 and saliva related transmembrane protein</fullName>
    </recommendedName>
</protein>
<dbReference type="InterPro" id="IPR004316">
    <property type="entry name" value="SWEET_rpt"/>
</dbReference>
<keyword evidence="1" id="KW-0812">Transmembrane</keyword>
<feature type="transmembrane region" description="Helical" evidence="1">
    <location>
        <begin position="62"/>
        <end position="82"/>
    </location>
</feature>
<dbReference type="Pfam" id="PF03083">
    <property type="entry name" value="MtN3_slv"/>
    <property type="match status" value="1"/>
</dbReference>
<dbReference type="InterPro" id="IPR047662">
    <property type="entry name" value="SemiSWEET"/>
</dbReference>
<evidence type="ECO:0008006" key="4">
    <source>
        <dbReference type="Google" id="ProtNLM"/>
    </source>
</evidence>